<dbReference type="RefSeq" id="WP_048182235.1">
    <property type="nucleotide sequence ID" value="NZ_JXOJ01000002.1"/>
</dbReference>
<organism evidence="4 5">
    <name type="scientific">Methanoculleus sediminis</name>
    <dbReference type="NCBI Taxonomy" id="1550566"/>
    <lineage>
        <taxon>Archaea</taxon>
        <taxon>Methanobacteriati</taxon>
        <taxon>Methanobacteriota</taxon>
        <taxon>Stenosarchaea group</taxon>
        <taxon>Methanomicrobia</taxon>
        <taxon>Methanomicrobiales</taxon>
        <taxon>Methanomicrobiaceae</taxon>
        <taxon>Methanoculleus</taxon>
    </lineage>
</organism>
<comment type="similarity">
    <text evidence="1">Belongs to the 4-oxalocrotonate tautomerase family.</text>
</comment>
<dbReference type="InterPro" id="IPR014347">
    <property type="entry name" value="Tautomerase/MIF_sf"/>
</dbReference>
<dbReference type="Proteomes" id="UP000035301">
    <property type="component" value="Unassembled WGS sequence"/>
</dbReference>
<dbReference type="OrthoDB" id="8161at2157"/>
<dbReference type="PATRIC" id="fig|1550566.3.peg.1123"/>
<dbReference type="SUPFAM" id="SSF55331">
    <property type="entry name" value="Tautomerase/MIF"/>
    <property type="match status" value="1"/>
</dbReference>
<dbReference type="Gene3D" id="3.30.429.10">
    <property type="entry name" value="Macrophage Migration Inhibitory Factor"/>
    <property type="match status" value="1"/>
</dbReference>
<evidence type="ECO:0000313" key="5">
    <source>
        <dbReference type="Proteomes" id="UP000035301"/>
    </source>
</evidence>
<reference evidence="4 5" key="1">
    <citation type="journal article" date="2015" name="Int. J. Syst. Evol. Microbiol.">
        <title>Methanoculleus sediminis sp. nov., a methanogen from sediments near a submarine mud volcano.</title>
        <authorList>
            <person name="Chen S.C."/>
            <person name="Chen M.F."/>
            <person name="Lai M.C."/>
            <person name="Weng C.Y."/>
            <person name="Wu S.Y."/>
            <person name="Lin S."/>
            <person name="Yang T.F."/>
            <person name="Chen P.C."/>
        </authorList>
    </citation>
    <scope>NUCLEOTIDE SEQUENCE [LARGE SCALE GENOMIC DNA]</scope>
    <source>
        <strain evidence="4 5">S3Fa</strain>
    </source>
</reference>
<dbReference type="EMBL" id="JXOJ01000002">
    <property type="protein sequence ID" value="KLK88424.1"/>
    <property type="molecule type" value="Genomic_DNA"/>
</dbReference>
<dbReference type="NCBIfam" id="NF002571">
    <property type="entry name" value="PRK02220.1"/>
    <property type="match status" value="1"/>
</dbReference>
<evidence type="ECO:0000259" key="3">
    <source>
        <dbReference type="Pfam" id="PF01361"/>
    </source>
</evidence>
<keyword evidence="2" id="KW-0413">Isomerase</keyword>
<keyword evidence="5" id="KW-1185">Reference proteome</keyword>
<evidence type="ECO:0000313" key="4">
    <source>
        <dbReference type="EMBL" id="KLK88424.1"/>
    </source>
</evidence>
<dbReference type="GO" id="GO:0016853">
    <property type="term" value="F:isomerase activity"/>
    <property type="evidence" value="ECO:0007669"/>
    <property type="project" value="UniProtKB-KW"/>
</dbReference>
<sequence length="61" mass="6765">MPVITIRMAEGRTLEQKRILADEITAAVTKTFGVEPQVVTIFFEELKTESIARAGKLLSES</sequence>
<dbReference type="AlphaFoldDB" id="A0A0H1R038"/>
<feature type="domain" description="4-oxalocrotonate tautomerase-like" evidence="3">
    <location>
        <begin position="2"/>
        <end position="59"/>
    </location>
</feature>
<comment type="caution">
    <text evidence="4">The sequence shown here is derived from an EMBL/GenBank/DDBJ whole genome shotgun (WGS) entry which is preliminary data.</text>
</comment>
<dbReference type="PANTHER" id="PTHR35530">
    <property type="entry name" value="TAUTOMERASE-RELATED"/>
    <property type="match status" value="1"/>
</dbReference>
<dbReference type="STRING" id="1550566.SZ63_05230"/>
<dbReference type="Pfam" id="PF01361">
    <property type="entry name" value="Tautomerase"/>
    <property type="match status" value="1"/>
</dbReference>
<dbReference type="PANTHER" id="PTHR35530:SF1">
    <property type="entry name" value="2-HYDROXYMUCONATE TAUTOMERASE"/>
    <property type="match status" value="1"/>
</dbReference>
<accession>A0A0H1R038</accession>
<evidence type="ECO:0000256" key="2">
    <source>
        <dbReference type="ARBA" id="ARBA00023235"/>
    </source>
</evidence>
<gene>
    <name evidence="4" type="ORF">SZ63_05230</name>
</gene>
<proteinExistence type="inferred from homology"/>
<evidence type="ECO:0000256" key="1">
    <source>
        <dbReference type="ARBA" id="ARBA00006723"/>
    </source>
</evidence>
<name>A0A0H1R038_9EURY</name>
<protein>
    <submittedName>
        <fullName evidence="4">4-oxalocrotonate tautomerase</fullName>
    </submittedName>
</protein>
<dbReference type="InterPro" id="IPR004370">
    <property type="entry name" value="4-OT-like_dom"/>
</dbReference>